<evidence type="ECO:0000256" key="2">
    <source>
        <dbReference type="ARBA" id="ARBA00022679"/>
    </source>
</evidence>
<evidence type="ECO:0000256" key="3">
    <source>
        <dbReference type="ARBA" id="ARBA00022960"/>
    </source>
</evidence>
<dbReference type="GO" id="GO:0016755">
    <property type="term" value="F:aminoacyltransferase activity"/>
    <property type="evidence" value="ECO:0007669"/>
    <property type="project" value="InterPro"/>
</dbReference>
<keyword evidence="4" id="KW-0573">Peptidoglycan synthesis</keyword>
<dbReference type="SUPFAM" id="SSF55729">
    <property type="entry name" value="Acyl-CoA N-acyltransferases (Nat)"/>
    <property type="match status" value="1"/>
</dbReference>
<dbReference type="InterPro" id="IPR003447">
    <property type="entry name" value="FEMABX"/>
</dbReference>
<dbReference type="Pfam" id="PF13480">
    <property type="entry name" value="Acetyltransf_6"/>
    <property type="match status" value="1"/>
</dbReference>
<comment type="caution">
    <text evidence="8">The sequence shown here is derived from an EMBL/GenBank/DDBJ whole genome shotgun (WGS) entry which is preliminary data.</text>
</comment>
<dbReference type="PANTHER" id="PTHR36174">
    <property type="entry name" value="LIPID II:GLYCINE GLYCYLTRANSFERASE"/>
    <property type="match status" value="1"/>
</dbReference>
<keyword evidence="2 8" id="KW-0808">Transferase</keyword>
<evidence type="ECO:0000256" key="5">
    <source>
        <dbReference type="ARBA" id="ARBA00023315"/>
    </source>
</evidence>
<name>A0A643JW62_9EURY</name>
<feature type="domain" description="BioF2-like acetyltransferase" evidence="7">
    <location>
        <begin position="169"/>
        <end position="305"/>
    </location>
</feature>
<dbReference type="GO" id="GO:0044038">
    <property type="term" value="P:cell wall macromolecule biosynthetic process"/>
    <property type="evidence" value="ECO:0007669"/>
    <property type="project" value="InterPro"/>
</dbReference>
<keyword evidence="3" id="KW-0133">Cell shape</keyword>
<dbReference type="RefSeq" id="WP_151139809.1">
    <property type="nucleotide sequence ID" value="NZ_VZUS01000005.1"/>
</dbReference>
<dbReference type="Gene3D" id="3.40.630.30">
    <property type="match status" value="1"/>
</dbReference>
<evidence type="ECO:0000313" key="8">
    <source>
        <dbReference type="EMBL" id="KAB1185099.1"/>
    </source>
</evidence>
<accession>A0A643JW62</accession>
<evidence type="ECO:0000256" key="1">
    <source>
        <dbReference type="ARBA" id="ARBA00009943"/>
    </source>
</evidence>
<evidence type="ECO:0000259" key="7">
    <source>
        <dbReference type="Pfam" id="PF13480"/>
    </source>
</evidence>
<protein>
    <submittedName>
        <fullName evidence="8">GNAT family N-acetyltransferase</fullName>
    </submittedName>
</protein>
<dbReference type="InterPro" id="IPR050644">
    <property type="entry name" value="PG_Glycine_Bridge_Synth"/>
</dbReference>
<dbReference type="PROSITE" id="PS51191">
    <property type="entry name" value="FEMABX"/>
    <property type="match status" value="1"/>
</dbReference>
<dbReference type="InterPro" id="IPR038740">
    <property type="entry name" value="BioF2-like_GNAT_dom"/>
</dbReference>
<sequence>MTIEIEAFDRSRRDEWDRYVERSGDASIFHQYRALELQAKHSNSTLHPLVGFKNEQAIGLYPVFEIRKGPVKTAFSPPPNLGVPYLGPVLLGGSGIKQRKLERRRNQFIEGCTNWVNNNIDPTYTHVRVGDYYTDMRIFQWGGCTVTPKYTYNVDLDRSEEDLLLSFSRSARRNIRDGEDVASNISIGGREDLEAILALVEDRYDEQDLAFDIPSAFVRGLYDELPDGQVQPYVFKTDGEFVSGIIVLNYGKTTYRWLGGARPKGDYRVDVNDLLDWRIMCDAKDAGRVRYDLVGANNRRLNRYKGKYNPELVTFYQIEHGPLPIRAAAHLYKSSIGSGISALAGSNRSSMPARLVSGIVPMITTTYRSESLPGDTVSGEQ</sequence>
<organism evidence="8">
    <name type="scientific">Haloferax sp. CBA1149</name>
    <dbReference type="NCBI Taxonomy" id="2650753"/>
    <lineage>
        <taxon>Archaea</taxon>
        <taxon>Methanobacteriati</taxon>
        <taxon>Methanobacteriota</taxon>
        <taxon>Stenosarchaea group</taxon>
        <taxon>Halobacteria</taxon>
        <taxon>Halobacteriales</taxon>
        <taxon>Haloferacaceae</taxon>
        <taxon>Haloferax</taxon>
    </lineage>
</organism>
<proteinExistence type="inferred from homology"/>
<dbReference type="GO" id="GO:0008360">
    <property type="term" value="P:regulation of cell shape"/>
    <property type="evidence" value="ECO:0007669"/>
    <property type="project" value="UniProtKB-KW"/>
</dbReference>
<evidence type="ECO:0000256" key="4">
    <source>
        <dbReference type="ARBA" id="ARBA00022984"/>
    </source>
</evidence>
<dbReference type="PANTHER" id="PTHR36174:SF1">
    <property type="entry name" value="LIPID II:GLYCINE GLYCYLTRANSFERASE"/>
    <property type="match status" value="1"/>
</dbReference>
<dbReference type="AlphaFoldDB" id="A0A643JW62"/>
<comment type="similarity">
    <text evidence="1">Belongs to the FemABX family.</text>
</comment>
<keyword evidence="6" id="KW-0961">Cell wall biogenesis/degradation</keyword>
<evidence type="ECO:0000256" key="6">
    <source>
        <dbReference type="ARBA" id="ARBA00023316"/>
    </source>
</evidence>
<dbReference type="GO" id="GO:0071555">
    <property type="term" value="P:cell wall organization"/>
    <property type="evidence" value="ECO:0007669"/>
    <property type="project" value="UniProtKB-KW"/>
</dbReference>
<reference evidence="8" key="1">
    <citation type="submission" date="2019-09" db="EMBL/GenBank/DDBJ databases">
        <title>Genomic analysis of Haloferax sp. CBA1149.</title>
        <authorList>
            <person name="Roh S.W."/>
        </authorList>
    </citation>
    <scope>NUCLEOTIDE SEQUENCE</scope>
    <source>
        <strain evidence="8">CBA1149</strain>
    </source>
</reference>
<gene>
    <name evidence="8" type="ORF">Hfx1149_16380</name>
</gene>
<dbReference type="EMBL" id="VZUS01000005">
    <property type="protein sequence ID" value="KAB1185099.1"/>
    <property type="molecule type" value="Genomic_DNA"/>
</dbReference>
<keyword evidence="5" id="KW-0012">Acyltransferase</keyword>
<dbReference type="InterPro" id="IPR016181">
    <property type="entry name" value="Acyl_CoA_acyltransferase"/>
</dbReference>